<dbReference type="Gene3D" id="2.40.70.10">
    <property type="entry name" value="Acid Proteases"/>
    <property type="match status" value="1"/>
</dbReference>
<dbReference type="Proteomes" id="UP000059188">
    <property type="component" value="Unassembled WGS sequence"/>
</dbReference>
<evidence type="ECO:0000256" key="3">
    <source>
        <dbReference type="SAM" id="MobiDB-lite"/>
    </source>
</evidence>
<dbReference type="Pfam" id="PF13975">
    <property type="entry name" value="gag-asp_proteas"/>
    <property type="match status" value="1"/>
</dbReference>
<evidence type="ECO:0000313" key="6">
    <source>
        <dbReference type="Proteomes" id="UP000059188"/>
    </source>
</evidence>
<dbReference type="SMART" id="SM00343">
    <property type="entry name" value="ZnF_C2HC"/>
    <property type="match status" value="1"/>
</dbReference>
<dbReference type="InterPro" id="IPR001878">
    <property type="entry name" value="Znf_CCHC"/>
</dbReference>
<name>A0A0B7G1I5_THACB</name>
<evidence type="ECO:0000256" key="1">
    <source>
        <dbReference type="ARBA" id="ARBA00022664"/>
    </source>
</evidence>
<dbReference type="OrthoDB" id="3267748at2759"/>
<dbReference type="InterPro" id="IPR036875">
    <property type="entry name" value="Znf_CCHC_sf"/>
</dbReference>
<dbReference type="CDD" id="cd00303">
    <property type="entry name" value="retropepsin_like"/>
    <property type="match status" value="1"/>
</dbReference>
<feature type="compositionally biased region" description="Low complexity" evidence="3">
    <location>
        <begin position="81"/>
        <end position="90"/>
    </location>
</feature>
<evidence type="ECO:0000256" key="2">
    <source>
        <dbReference type="PROSITE-ProRule" id="PRU00047"/>
    </source>
</evidence>
<dbReference type="EMBL" id="LN679762">
    <property type="protein sequence ID" value="CEL62322.1"/>
    <property type="molecule type" value="Genomic_DNA"/>
</dbReference>
<accession>A0A0B7G1I5</accession>
<evidence type="ECO:0000313" key="5">
    <source>
        <dbReference type="EMBL" id="CEL62322.1"/>
    </source>
</evidence>
<feature type="domain" description="CCHC-type" evidence="4">
    <location>
        <begin position="435"/>
        <end position="450"/>
    </location>
</feature>
<feature type="region of interest" description="Disordered" evidence="3">
    <location>
        <begin position="338"/>
        <end position="425"/>
    </location>
</feature>
<feature type="compositionally biased region" description="Low complexity" evidence="3">
    <location>
        <begin position="369"/>
        <end position="384"/>
    </location>
</feature>
<dbReference type="Gene3D" id="4.10.60.10">
    <property type="entry name" value="Zinc finger, CCHC-type"/>
    <property type="match status" value="1"/>
</dbReference>
<feature type="region of interest" description="Disordered" evidence="3">
    <location>
        <begin position="632"/>
        <end position="675"/>
    </location>
</feature>
<gene>
    <name evidence="5" type="ORF">RSOLAG1IB_12547</name>
</gene>
<dbReference type="SUPFAM" id="SSF50630">
    <property type="entry name" value="Acid proteases"/>
    <property type="match status" value="1"/>
</dbReference>
<reference evidence="5 6" key="1">
    <citation type="submission" date="2014-11" db="EMBL/GenBank/DDBJ databases">
        <authorList>
            <person name="Wibberg Daniel"/>
        </authorList>
    </citation>
    <scope>NUCLEOTIDE SEQUENCE [LARGE SCALE GENOMIC DNA]</scope>
    <source>
        <strain evidence="5">Rhizoctonia solani AG1-IB 7/3/14</strain>
    </source>
</reference>
<dbReference type="InterPro" id="IPR032567">
    <property type="entry name" value="RTL1-rel"/>
</dbReference>
<feature type="compositionally biased region" description="Low complexity" evidence="3">
    <location>
        <begin position="109"/>
        <end position="124"/>
    </location>
</feature>
<keyword evidence="2" id="KW-0479">Metal-binding</keyword>
<dbReference type="InterPro" id="IPR021109">
    <property type="entry name" value="Peptidase_aspartic_dom_sf"/>
</dbReference>
<dbReference type="Pfam" id="PF00098">
    <property type="entry name" value="zf-CCHC"/>
    <property type="match status" value="1"/>
</dbReference>
<dbReference type="SUPFAM" id="SSF57756">
    <property type="entry name" value="Retrovirus zinc finger-like domains"/>
    <property type="match status" value="1"/>
</dbReference>
<feature type="compositionally biased region" description="Basic and acidic residues" evidence="3">
    <location>
        <begin position="7"/>
        <end position="22"/>
    </location>
</feature>
<feature type="compositionally biased region" description="Polar residues" evidence="3">
    <location>
        <begin position="129"/>
        <end position="142"/>
    </location>
</feature>
<proteinExistence type="predicted"/>
<keyword evidence="2" id="KW-0863">Zinc-finger</keyword>
<dbReference type="AlphaFoldDB" id="A0A0B7G1I5"/>
<protein>
    <recommendedName>
        <fullName evidence="4">CCHC-type domain-containing protein</fullName>
    </recommendedName>
</protein>
<sequence>MALDDLEGPRERAARPPDHHDTSVTYRGGGYFEGLVGTTPMRTGKATGTETTRDTLPASESTRSMKREEPEGARRRPRRSPTPSDSSEQSSESDSDEGPAHIPNPGGSPSPSDSDSSDSDYTSSDESRTAQSTRSGSRQANQELEEIVRKLKRQNERLEKKIVTQARSGYKAQTPKAYKGEANIDKYDMFIFNYKLYLSDTKLSDRKAVLTVSRFLEDKAATWYMMNVAPDPESYTMEAIYVGLYEYCFPPDFKEEVRRQYNQKRQGDSSVQDYFAELARLRRRLRDIDDRQHVLRAWEGAAQYIKVEWALKYMQPETTDIETLREAALAAERAHKIKRKIEKSGNDKYHTQRDRSRSPSRRSDRRSNYRSSANSQSGATRSNRSGGGNSNGNRPDKRQSDYKRNERDGVRDEAKDKREKLSNEERDRLKAAGLCYVCQRAGHLARDCPKFHKAKPSHMRVNAVKVKPEEKVRVSSVMLKELDELTRIQERIEVNAVRVKAKPTQGPKHIERNAVKVKDNTRKVPDTLVVEAKIEGKSVRALLDSGCQTDLISSTLVDQLRLQKAALTKPLQVQLAMAGSRGTLHYGVCARIEYQSVDEQREFDVGNLDNYDVILGTPFLFQHSVRLSFNPHSRSKNSGAAGDAQAGSGGRVQAGERYNPTTTDAGDKSPYTAHR</sequence>
<dbReference type="STRING" id="1108050.A0A0B7G1I5"/>
<keyword evidence="6" id="KW-1185">Reference proteome</keyword>
<keyword evidence="2" id="KW-0862">Zinc</keyword>
<feature type="compositionally biased region" description="Basic and acidic residues" evidence="3">
    <location>
        <begin position="63"/>
        <end position="74"/>
    </location>
</feature>
<dbReference type="PANTHER" id="PTHR15503:SF22">
    <property type="entry name" value="TRANSPOSON TY3-I GAG POLYPROTEIN"/>
    <property type="match status" value="1"/>
</dbReference>
<dbReference type="GO" id="GO:0006397">
    <property type="term" value="P:mRNA processing"/>
    <property type="evidence" value="ECO:0007669"/>
    <property type="project" value="UniProtKB-KW"/>
</dbReference>
<keyword evidence="1" id="KW-0507">mRNA processing</keyword>
<dbReference type="PANTHER" id="PTHR15503">
    <property type="entry name" value="LDOC1 RELATED"/>
    <property type="match status" value="1"/>
</dbReference>
<dbReference type="PROSITE" id="PS50158">
    <property type="entry name" value="ZF_CCHC"/>
    <property type="match status" value="1"/>
</dbReference>
<feature type="compositionally biased region" description="Basic and acidic residues" evidence="3">
    <location>
        <begin position="342"/>
        <end position="367"/>
    </location>
</feature>
<feature type="compositionally biased region" description="Basic and acidic residues" evidence="3">
    <location>
        <begin position="394"/>
        <end position="425"/>
    </location>
</feature>
<dbReference type="GO" id="GO:0003676">
    <property type="term" value="F:nucleic acid binding"/>
    <property type="evidence" value="ECO:0007669"/>
    <property type="project" value="InterPro"/>
</dbReference>
<evidence type="ECO:0000259" key="4">
    <source>
        <dbReference type="PROSITE" id="PS50158"/>
    </source>
</evidence>
<organism evidence="5 6">
    <name type="scientific">Thanatephorus cucumeris (strain AG1-IB / isolate 7/3/14)</name>
    <name type="common">Lettuce bottom rot fungus</name>
    <name type="synonym">Rhizoctonia solani</name>
    <dbReference type="NCBI Taxonomy" id="1108050"/>
    <lineage>
        <taxon>Eukaryota</taxon>
        <taxon>Fungi</taxon>
        <taxon>Dikarya</taxon>
        <taxon>Basidiomycota</taxon>
        <taxon>Agaricomycotina</taxon>
        <taxon>Agaricomycetes</taxon>
        <taxon>Cantharellales</taxon>
        <taxon>Ceratobasidiaceae</taxon>
        <taxon>Rhizoctonia</taxon>
        <taxon>Rhizoctonia solani AG-1</taxon>
    </lineage>
</organism>
<feature type="region of interest" description="Disordered" evidence="3">
    <location>
        <begin position="1"/>
        <end position="144"/>
    </location>
</feature>
<dbReference type="GO" id="GO:0008270">
    <property type="term" value="F:zinc ion binding"/>
    <property type="evidence" value="ECO:0007669"/>
    <property type="project" value="UniProtKB-KW"/>
</dbReference>